<accession>A0AA37QFM5</accession>
<dbReference type="Gene3D" id="3.30.420.10">
    <property type="entry name" value="Ribonuclease H-like superfamily/Ribonuclease H"/>
    <property type="match status" value="1"/>
</dbReference>
<evidence type="ECO:0000313" key="2">
    <source>
        <dbReference type="EMBL" id="GLC25515.1"/>
    </source>
</evidence>
<dbReference type="PANTHER" id="PTHR30231:SF37">
    <property type="entry name" value="EXODEOXYRIBONUCLEASE 10"/>
    <property type="match status" value="1"/>
</dbReference>
<keyword evidence="3" id="KW-1185">Reference proteome</keyword>
<dbReference type="NCBIfam" id="NF006615">
    <property type="entry name" value="PRK09182.1"/>
    <property type="match status" value="1"/>
</dbReference>
<dbReference type="Proteomes" id="UP001161325">
    <property type="component" value="Unassembled WGS sequence"/>
</dbReference>
<dbReference type="CDD" id="cd06127">
    <property type="entry name" value="DEDDh"/>
    <property type="match status" value="1"/>
</dbReference>
<reference evidence="2" key="1">
    <citation type="submission" date="2022-08" db="EMBL/GenBank/DDBJ databases">
        <title>Draft genome sequencing of Roseisolibacter agri AW1220.</title>
        <authorList>
            <person name="Tobiishi Y."/>
            <person name="Tonouchi A."/>
        </authorList>
    </citation>
    <scope>NUCLEOTIDE SEQUENCE</scope>
    <source>
        <strain evidence="2">AW1220</strain>
    </source>
</reference>
<dbReference type="EMBL" id="BRXS01000003">
    <property type="protein sequence ID" value="GLC25515.1"/>
    <property type="molecule type" value="Genomic_DNA"/>
</dbReference>
<protein>
    <submittedName>
        <fullName evidence="2">DNA polymerase III subunit epsilon</fullName>
    </submittedName>
</protein>
<evidence type="ECO:0000313" key="3">
    <source>
        <dbReference type="Proteomes" id="UP001161325"/>
    </source>
</evidence>
<dbReference type="PANTHER" id="PTHR30231">
    <property type="entry name" value="DNA POLYMERASE III SUBUNIT EPSILON"/>
    <property type="match status" value="1"/>
</dbReference>
<sequence length="334" mass="37476">MPTADRLPTADAWGFVPGAADGVAQTTAHAETERRLIDALTASGRYQVIEKLEPRPHYHAPDGTPTKQALFVDVETTGLGDDDRIIQLAMIPFEFAKDGRIFAVGACRNWYEDPGIPIPEEITALTGISQADVDGQRIPDAEVEAILADTALVLAHNARFDRPHLERRFPLFAEKHWACSCDDVPWRAEGLESSKLGWLAYRMCRMFYEAHRADADCLMAIHLLASRLPSGKLAMEVLLDCARAKTARIWACDSPFETKDVLKRRGYRWSGGENGRLKAWWRDVPEASLEAESKWLAEHVYGGQPKHRVQLVDAKLRYSTREPPAPPRPWTPRS</sequence>
<gene>
    <name evidence="2" type="ORF">rosag_20280</name>
</gene>
<dbReference type="GO" id="GO:0008408">
    <property type="term" value="F:3'-5' exonuclease activity"/>
    <property type="evidence" value="ECO:0007669"/>
    <property type="project" value="TreeGrafter"/>
</dbReference>
<dbReference type="GO" id="GO:0005829">
    <property type="term" value="C:cytosol"/>
    <property type="evidence" value="ECO:0007669"/>
    <property type="project" value="TreeGrafter"/>
</dbReference>
<evidence type="ECO:0000259" key="1">
    <source>
        <dbReference type="SMART" id="SM00479"/>
    </source>
</evidence>
<organism evidence="2 3">
    <name type="scientific">Roseisolibacter agri</name>
    <dbReference type="NCBI Taxonomy" id="2014610"/>
    <lineage>
        <taxon>Bacteria</taxon>
        <taxon>Pseudomonadati</taxon>
        <taxon>Gemmatimonadota</taxon>
        <taxon>Gemmatimonadia</taxon>
        <taxon>Gemmatimonadales</taxon>
        <taxon>Gemmatimonadaceae</taxon>
        <taxon>Roseisolibacter</taxon>
    </lineage>
</organism>
<dbReference type="AlphaFoldDB" id="A0AA37QFM5"/>
<feature type="domain" description="Exonuclease" evidence="1">
    <location>
        <begin position="68"/>
        <end position="233"/>
    </location>
</feature>
<dbReference type="SUPFAM" id="SSF53098">
    <property type="entry name" value="Ribonuclease H-like"/>
    <property type="match status" value="1"/>
</dbReference>
<name>A0AA37QFM5_9BACT</name>
<dbReference type="SMART" id="SM00479">
    <property type="entry name" value="EXOIII"/>
    <property type="match status" value="1"/>
</dbReference>
<dbReference type="RefSeq" id="WP_284349970.1">
    <property type="nucleotide sequence ID" value="NZ_BRXS01000003.1"/>
</dbReference>
<dbReference type="Pfam" id="PF00929">
    <property type="entry name" value="RNase_T"/>
    <property type="match status" value="1"/>
</dbReference>
<comment type="caution">
    <text evidence="2">The sequence shown here is derived from an EMBL/GenBank/DDBJ whole genome shotgun (WGS) entry which is preliminary data.</text>
</comment>
<dbReference type="InterPro" id="IPR012337">
    <property type="entry name" value="RNaseH-like_sf"/>
</dbReference>
<dbReference type="GO" id="GO:0003676">
    <property type="term" value="F:nucleic acid binding"/>
    <property type="evidence" value="ECO:0007669"/>
    <property type="project" value="InterPro"/>
</dbReference>
<dbReference type="InterPro" id="IPR013520">
    <property type="entry name" value="Ribonucl_H"/>
</dbReference>
<dbReference type="InterPro" id="IPR036397">
    <property type="entry name" value="RNaseH_sf"/>
</dbReference>
<proteinExistence type="predicted"/>
<dbReference type="GO" id="GO:0045004">
    <property type="term" value="P:DNA replication proofreading"/>
    <property type="evidence" value="ECO:0007669"/>
    <property type="project" value="TreeGrafter"/>
</dbReference>